<evidence type="ECO:0000313" key="1">
    <source>
        <dbReference type="EnsemblMetazoa" id="AALFPA23_007410.P9829"/>
    </source>
</evidence>
<evidence type="ECO:0000313" key="2">
    <source>
        <dbReference type="Proteomes" id="UP000069940"/>
    </source>
</evidence>
<reference evidence="1" key="2">
    <citation type="submission" date="2025-05" db="UniProtKB">
        <authorList>
            <consortium name="EnsemblMetazoa"/>
        </authorList>
    </citation>
    <scope>IDENTIFICATION</scope>
    <source>
        <strain evidence="1">Foshan</strain>
    </source>
</reference>
<accession>A0ABM1YAR7</accession>
<dbReference type="SUPFAM" id="SSF54928">
    <property type="entry name" value="RNA-binding domain, RBD"/>
    <property type="match status" value="1"/>
</dbReference>
<organism evidence="1 2">
    <name type="scientific">Aedes albopictus</name>
    <name type="common">Asian tiger mosquito</name>
    <name type="synonym">Stegomyia albopicta</name>
    <dbReference type="NCBI Taxonomy" id="7160"/>
    <lineage>
        <taxon>Eukaryota</taxon>
        <taxon>Metazoa</taxon>
        <taxon>Ecdysozoa</taxon>
        <taxon>Arthropoda</taxon>
        <taxon>Hexapoda</taxon>
        <taxon>Insecta</taxon>
        <taxon>Pterygota</taxon>
        <taxon>Neoptera</taxon>
        <taxon>Endopterygota</taxon>
        <taxon>Diptera</taxon>
        <taxon>Nematocera</taxon>
        <taxon>Culicoidea</taxon>
        <taxon>Culicidae</taxon>
        <taxon>Culicinae</taxon>
        <taxon>Aedini</taxon>
        <taxon>Aedes</taxon>
        <taxon>Stegomyia</taxon>
    </lineage>
</organism>
<sequence length="358" mass="41665">MALVLCDEADHFEEEPDFTCADATERCSKLVADKVPHKNVEYVVLSRMYRQEELTPTLPKDPACNPKWPLAAYWPVYVANFKTTCLSDEVVFEEVSKFFAHNGLLTRMIFPGNRVDVSSLGDGFTFNRYQRNSMLFDMLVYFVSKEDAERAIATCHHVSYYGYKLTVLPGRVPVYYDETRSIKVPHIEEMYPEERQIEEDLSRNVSVNFVGRYPNNSVGVEFHSTEDMFAAIGAQTRWGPQRMAPNTMKQRFIEGKVTNDIRKTIEADPSWMDMKPGAVVLRWLLEGYRPFVNLDWQNHTAHVMTDTNLDYLRLKEKAEQQTKPETREKELEKKELAVLKQIEMFKAKFSRHRQMNGD</sequence>
<name>A0ABM1YAR7_AEDAL</name>
<dbReference type="InterPro" id="IPR035979">
    <property type="entry name" value="RBD_domain_sf"/>
</dbReference>
<dbReference type="Proteomes" id="UP000069940">
    <property type="component" value="Unassembled WGS sequence"/>
</dbReference>
<keyword evidence="2" id="KW-1185">Reference proteome</keyword>
<dbReference type="GeneID" id="109401507"/>
<protein>
    <submittedName>
        <fullName evidence="1">RRM domain-containing protein</fullName>
    </submittedName>
</protein>
<reference evidence="2" key="1">
    <citation type="journal article" date="2015" name="Proc. Natl. Acad. Sci. U.S.A.">
        <title>Genome sequence of the Asian Tiger mosquito, Aedes albopictus, reveals insights into its biology, genetics, and evolution.</title>
        <authorList>
            <person name="Chen X.G."/>
            <person name="Jiang X."/>
            <person name="Gu J."/>
            <person name="Xu M."/>
            <person name="Wu Y."/>
            <person name="Deng Y."/>
            <person name="Zhang C."/>
            <person name="Bonizzoni M."/>
            <person name="Dermauw W."/>
            <person name="Vontas J."/>
            <person name="Armbruster P."/>
            <person name="Huang X."/>
            <person name="Yang Y."/>
            <person name="Zhang H."/>
            <person name="He W."/>
            <person name="Peng H."/>
            <person name="Liu Y."/>
            <person name="Wu K."/>
            <person name="Chen J."/>
            <person name="Lirakis M."/>
            <person name="Topalis P."/>
            <person name="Van Leeuwen T."/>
            <person name="Hall A.B."/>
            <person name="Jiang X."/>
            <person name="Thorpe C."/>
            <person name="Mueller R.L."/>
            <person name="Sun C."/>
            <person name="Waterhouse R.M."/>
            <person name="Yan G."/>
            <person name="Tu Z.J."/>
            <person name="Fang X."/>
            <person name="James A.A."/>
        </authorList>
    </citation>
    <scope>NUCLEOTIDE SEQUENCE [LARGE SCALE GENOMIC DNA]</scope>
    <source>
        <strain evidence="2">Foshan</strain>
    </source>
</reference>
<dbReference type="RefSeq" id="XP_019529630.3">
    <property type="nucleotide sequence ID" value="XM_019674085.3"/>
</dbReference>
<dbReference type="EnsemblMetazoa" id="AALFPA23_007410.R9829">
    <property type="protein sequence ID" value="AALFPA23_007410.P9829"/>
    <property type="gene ID" value="AALFPA23_007410"/>
</dbReference>
<proteinExistence type="predicted"/>
<dbReference type="CDD" id="cd00590">
    <property type="entry name" value="RRM_SF"/>
    <property type="match status" value="1"/>
</dbReference>